<reference evidence="2 3" key="1">
    <citation type="submission" date="2019-03" db="EMBL/GenBank/DDBJ databases">
        <title>Genomic Encyclopedia of Type Strains, Phase IV (KMG-IV): sequencing the most valuable type-strain genomes for metagenomic binning, comparative biology and taxonomic classification.</title>
        <authorList>
            <person name="Goeker M."/>
        </authorList>
    </citation>
    <scope>NUCLEOTIDE SEQUENCE [LARGE SCALE GENOMIC DNA]</scope>
    <source>
        <strain evidence="2 3">DSM 22362</strain>
    </source>
</reference>
<sequence>MNLVQILAWREGVFRFQDESIEFIMSELSKWYNINDVQISNNIKDKFTGSIKRTKQLKDVLNALEEVSDLQFAIEEGRVMVTK</sequence>
<dbReference type="Gene3D" id="3.55.50.30">
    <property type="match status" value="1"/>
</dbReference>
<comment type="caution">
    <text evidence="2">The sequence shown here is derived from an EMBL/GenBank/DDBJ whole genome shotgun (WGS) entry which is preliminary data.</text>
</comment>
<accession>A0A4R3VLX0</accession>
<organism evidence="2 3">
    <name type="scientific">Sphingobacterium alimentarium</name>
    <dbReference type="NCBI Taxonomy" id="797292"/>
    <lineage>
        <taxon>Bacteria</taxon>
        <taxon>Pseudomonadati</taxon>
        <taxon>Bacteroidota</taxon>
        <taxon>Sphingobacteriia</taxon>
        <taxon>Sphingobacteriales</taxon>
        <taxon>Sphingobacteriaceae</taxon>
        <taxon>Sphingobacterium</taxon>
    </lineage>
</organism>
<dbReference type="Proteomes" id="UP000295197">
    <property type="component" value="Unassembled WGS sequence"/>
</dbReference>
<feature type="domain" description="Protein FecR C-terminal" evidence="1">
    <location>
        <begin position="14"/>
        <end position="80"/>
    </location>
</feature>
<dbReference type="Pfam" id="PF16344">
    <property type="entry name" value="FecR_C"/>
    <property type="match status" value="1"/>
</dbReference>
<evidence type="ECO:0000313" key="3">
    <source>
        <dbReference type="Proteomes" id="UP000295197"/>
    </source>
</evidence>
<evidence type="ECO:0000313" key="2">
    <source>
        <dbReference type="EMBL" id="TCV04125.1"/>
    </source>
</evidence>
<dbReference type="AlphaFoldDB" id="A0A4R3VLX0"/>
<name>A0A4R3VLX0_9SPHI</name>
<dbReference type="RefSeq" id="WP_165894460.1">
    <property type="nucleotide sequence ID" value="NZ_SMBZ01000105.1"/>
</dbReference>
<gene>
    <name evidence="2" type="ORF">EDC17_11051</name>
</gene>
<keyword evidence="3" id="KW-1185">Reference proteome</keyword>
<dbReference type="EMBL" id="SMBZ01000105">
    <property type="protein sequence ID" value="TCV04125.1"/>
    <property type="molecule type" value="Genomic_DNA"/>
</dbReference>
<evidence type="ECO:0000259" key="1">
    <source>
        <dbReference type="Pfam" id="PF16344"/>
    </source>
</evidence>
<proteinExistence type="predicted"/>
<protein>
    <submittedName>
        <fullName evidence="2">Uncharacterized protein DUF4974</fullName>
    </submittedName>
</protein>
<dbReference type="InterPro" id="IPR032508">
    <property type="entry name" value="FecR_C"/>
</dbReference>